<evidence type="ECO:0000313" key="3">
    <source>
        <dbReference type="Proteomes" id="UP000645828"/>
    </source>
</evidence>
<dbReference type="EMBL" id="CAJHUB010000768">
    <property type="protein sequence ID" value="CAD7688481.1"/>
    <property type="molecule type" value="Genomic_DNA"/>
</dbReference>
<feature type="region of interest" description="Disordered" evidence="1">
    <location>
        <begin position="42"/>
        <end position="73"/>
    </location>
</feature>
<protein>
    <submittedName>
        <fullName evidence="2">(raccoon dog) hypothetical protein</fullName>
    </submittedName>
</protein>
<comment type="caution">
    <text evidence="2">The sequence shown here is derived from an EMBL/GenBank/DDBJ whole genome shotgun (WGS) entry which is preliminary data.</text>
</comment>
<evidence type="ECO:0000313" key="2">
    <source>
        <dbReference type="EMBL" id="CAD7688481.1"/>
    </source>
</evidence>
<feature type="compositionally biased region" description="Polar residues" evidence="1">
    <location>
        <begin position="64"/>
        <end position="73"/>
    </location>
</feature>
<name>A0A811ZIJ2_NYCPR</name>
<feature type="compositionally biased region" description="Polar residues" evidence="1">
    <location>
        <begin position="260"/>
        <end position="270"/>
    </location>
</feature>
<dbReference type="Proteomes" id="UP000645828">
    <property type="component" value="Unassembled WGS sequence"/>
</dbReference>
<reference evidence="2" key="1">
    <citation type="submission" date="2020-12" db="EMBL/GenBank/DDBJ databases">
        <authorList>
            <consortium name="Molecular Ecology Group"/>
        </authorList>
    </citation>
    <scope>NUCLEOTIDE SEQUENCE</scope>
    <source>
        <strain evidence="2">TBG_1078</strain>
    </source>
</reference>
<evidence type="ECO:0000256" key="1">
    <source>
        <dbReference type="SAM" id="MobiDB-lite"/>
    </source>
</evidence>
<feature type="region of interest" description="Disordered" evidence="1">
    <location>
        <begin position="199"/>
        <end position="282"/>
    </location>
</feature>
<gene>
    <name evidence="2" type="ORF">NYPRO_LOCUS21274</name>
</gene>
<dbReference type="AlphaFoldDB" id="A0A811ZIJ2"/>
<organism evidence="2 3">
    <name type="scientific">Nyctereutes procyonoides</name>
    <name type="common">Raccoon dog</name>
    <name type="synonym">Canis procyonoides</name>
    <dbReference type="NCBI Taxonomy" id="34880"/>
    <lineage>
        <taxon>Eukaryota</taxon>
        <taxon>Metazoa</taxon>
        <taxon>Chordata</taxon>
        <taxon>Craniata</taxon>
        <taxon>Vertebrata</taxon>
        <taxon>Euteleostomi</taxon>
        <taxon>Mammalia</taxon>
        <taxon>Eutheria</taxon>
        <taxon>Laurasiatheria</taxon>
        <taxon>Carnivora</taxon>
        <taxon>Caniformia</taxon>
        <taxon>Canidae</taxon>
        <taxon>Nyctereutes</taxon>
    </lineage>
</organism>
<keyword evidence="3" id="KW-1185">Reference proteome</keyword>
<proteinExistence type="predicted"/>
<feature type="compositionally biased region" description="Low complexity" evidence="1">
    <location>
        <begin position="237"/>
        <end position="259"/>
    </location>
</feature>
<sequence length="282" mass="29390">MTACCLSTLRDWGHTDGRQLAFLARGAGAIQWVERSVGPAGASLTQRPPLGHVPQCCPREPGKQGQQHSPLQASALRSPQDSLVGVLVPTHLLPQQQVSGPCPTKLLRPPASPGGKAGLVHEPQAPEASPNLLPALPCPLARPPCGLWRCHAHSWTWVLRPGLPPSLCHLPTHLTTLPCLLAPWTLQCPPPFAPSAWAAPSSPQAYPPPTTGAPAPGTSPAKPPPRLQVAPGLVGNRQRGPSSRSHPPSAGPRASSRPQIHTSEAGQPSTEGRAAPCPGSET</sequence>
<accession>A0A811ZIJ2</accession>